<sequence length="237" mass="26336">MSKFSCIFVCVFAMAIRVSGLPQENNGVFDKIKTGLEYATNYLETAKDIADLVAQSLGHKQTERRGEASDTKNKDSFGPSNLMSAFFRLFGLDSQKVTAIAVNSVIFLAQMIGSLFDLKAPKANLARSLEEESDTSSWNPAKIIMESKNEKIQKLIEHAHDENLPNQLIERVDGVDSACIRLLLCKTSPVIKAAQNFLKNKSTEKSSRMVAWLPSRDAFEENSDECENTHTDCSLFS</sequence>
<keyword evidence="1" id="KW-0732">Signal</keyword>
<evidence type="ECO:0000313" key="2">
    <source>
        <dbReference type="EMBL" id="CAL7939830.1"/>
    </source>
</evidence>
<reference evidence="2 3" key="1">
    <citation type="submission" date="2024-08" db="EMBL/GenBank/DDBJ databases">
        <authorList>
            <person name="Will J Nash"/>
            <person name="Angela Man"/>
            <person name="Seanna McTaggart"/>
            <person name="Kendall Baker"/>
            <person name="Tom Barker"/>
            <person name="Leah Catchpole"/>
            <person name="Alex Durrant"/>
            <person name="Karim Gharbi"/>
            <person name="Naomi Irish"/>
            <person name="Gemy Kaithakottil"/>
            <person name="Debby Ku"/>
            <person name="Aaliyah Providence"/>
            <person name="Felix Shaw"/>
            <person name="David Swarbreck"/>
            <person name="Chris Watkins"/>
            <person name="Ann M. McCartney"/>
            <person name="Giulio Formenti"/>
            <person name="Alice Mouton"/>
            <person name="Noel Vella"/>
            <person name="Bjorn M von Reumont"/>
            <person name="Adriana Vella"/>
            <person name="Wilfried Haerty"/>
        </authorList>
    </citation>
    <scope>NUCLEOTIDE SEQUENCE [LARGE SCALE GENOMIC DNA]</scope>
</reference>
<feature type="chain" id="PRO_5047435634" evidence="1">
    <location>
        <begin position="21"/>
        <end position="237"/>
    </location>
</feature>
<keyword evidence="3" id="KW-1185">Reference proteome</keyword>
<dbReference type="Proteomes" id="UP001642520">
    <property type="component" value="Unassembled WGS sequence"/>
</dbReference>
<evidence type="ECO:0000256" key="1">
    <source>
        <dbReference type="SAM" id="SignalP"/>
    </source>
</evidence>
<gene>
    <name evidence="2" type="ORF">XYLVIOL_LOCUS4138</name>
</gene>
<proteinExistence type="predicted"/>
<feature type="signal peptide" evidence="1">
    <location>
        <begin position="1"/>
        <end position="20"/>
    </location>
</feature>
<name>A0ABP1NFT0_XYLVO</name>
<organism evidence="2 3">
    <name type="scientific">Xylocopa violacea</name>
    <name type="common">Violet carpenter bee</name>
    <name type="synonym">Apis violacea</name>
    <dbReference type="NCBI Taxonomy" id="135666"/>
    <lineage>
        <taxon>Eukaryota</taxon>
        <taxon>Metazoa</taxon>
        <taxon>Ecdysozoa</taxon>
        <taxon>Arthropoda</taxon>
        <taxon>Hexapoda</taxon>
        <taxon>Insecta</taxon>
        <taxon>Pterygota</taxon>
        <taxon>Neoptera</taxon>
        <taxon>Endopterygota</taxon>
        <taxon>Hymenoptera</taxon>
        <taxon>Apocrita</taxon>
        <taxon>Aculeata</taxon>
        <taxon>Apoidea</taxon>
        <taxon>Anthophila</taxon>
        <taxon>Apidae</taxon>
        <taxon>Xylocopa</taxon>
        <taxon>Xylocopa</taxon>
    </lineage>
</organism>
<evidence type="ECO:0000313" key="3">
    <source>
        <dbReference type="Proteomes" id="UP001642520"/>
    </source>
</evidence>
<dbReference type="EMBL" id="CAXAJV020001290">
    <property type="protein sequence ID" value="CAL7939830.1"/>
    <property type="molecule type" value="Genomic_DNA"/>
</dbReference>
<accession>A0ABP1NFT0</accession>
<comment type="caution">
    <text evidence="2">The sequence shown here is derived from an EMBL/GenBank/DDBJ whole genome shotgun (WGS) entry which is preliminary data.</text>
</comment>
<protein>
    <submittedName>
        <fullName evidence="2">Uncharacterized protein</fullName>
    </submittedName>
</protein>